<feature type="repeat" description="WD" evidence="1">
    <location>
        <begin position="1561"/>
        <end position="1595"/>
    </location>
</feature>
<feature type="compositionally biased region" description="Polar residues" evidence="2">
    <location>
        <begin position="43"/>
        <end position="53"/>
    </location>
</feature>
<feature type="compositionally biased region" description="Polar residues" evidence="2">
    <location>
        <begin position="363"/>
        <end position="378"/>
    </location>
</feature>
<evidence type="ECO:0000256" key="2">
    <source>
        <dbReference type="SAM" id="MobiDB-lite"/>
    </source>
</evidence>
<evidence type="ECO:0000313" key="4">
    <source>
        <dbReference type="Proteomes" id="UP000198372"/>
    </source>
</evidence>
<dbReference type="GO" id="GO:0005737">
    <property type="term" value="C:cytoplasm"/>
    <property type="evidence" value="ECO:0007669"/>
    <property type="project" value="TreeGrafter"/>
</dbReference>
<dbReference type="InterPro" id="IPR049916">
    <property type="entry name" value="WDR72-like"/>
</dbReference>
<dbReference type="Proteomes" id="UP000198372">
    <property type="component" value="Unassembled WGS sequence"/>
</dbReference>
<feature type="compositionally biased region" description="Polar residues" evidence="2">
    <location>
        <begin position="1"/>
        <end position="31"/>
    </location>
</feature>
<feature type="compositionally biased region" description="Low complexity" evidence="2">
    <location>
        <begin position="128"/>
        <end position="142"/>
    </location>
</feature>
<protein>
    <submittedName>
        <fullName evidence="3">BQ2448_6349 protein</fullName>
    </submittedName>
</protein>
<dbReference type="PANTHER" id="PTHR44099">
    <property type="entry name" value="RABCONNECTIN-3B, ISOFORM A"/>
    <property type="match status" value="1"/>
</dbReference>
<dbReference type="InterPro" id="IPR015943">
    <property type="entry name" value="WD40/YVTN_repeat-like_dom_sf"/>
</dbReference>
<feature type="compositionally biased region" description="Basic and acidic residues" evidence="2">
    <location>
        <begin position="516"/>
        <end position="531"/>
    </location>
</feature>
<dbReference type="SUPFAM" id="SSF50978">
    <property type="entry name" value="WD40 repeat-like"/>
    <property type="match status" value="1"/>
</dbReference>
<dbReference type="InterPro" id="IPR036322">
    <property type="entry name" value="WD40_repeat_dom_sf"/>
</dbReference>
<dbReference type="OrthoDB" id="2534518at2759"/>
<feature type="compositionally biased region" description="Basic and acidic residues" evidence="2">
    <location>
        <begin position="99"/>
        <end position="124"/>
    </location>
</feature>
<feature type="compositionally biased region" description="Low complexity" evidence="2">
    <location>
        <begin position="295"/>
        <end position="326"/>
    </location>
</feature>
<feature type="region of interest" description="Disordered" evidence="2">
    <location>
        <begin position="99"/>
        <end position="143"/>
    </location>
</feature>
<dbReference type="PROSITE" id="PS50082">
    <property type="entry name" value="WD_REPEATS_2"/>
    <property type="match status" value="1"/>
</dbReference>
<dbReference type="EMBL" id="FMSP01000019">
    <property type="protein sequence ID" value="SCV73919.1"/>
    <property type="molecule type" value="Genomic_DNA"/>
</dbReference>
<sequence>MQSLKGALTPTSRPGTPVSRLQTPNHATRSSAPPAAAAAAGTNDKSSWNGATTSWPLHVSLSLSLAPVPTPWVPEHGLRPCYEDVFDVLDRKEPSWAVDRLDDRDGEGQSKAEEQLEGEGDRLQQRSTTPGKNGTTTKTNPTSFQAMCDFNSTLFPLIDRTSIRDQATETGQDLPSWLIETSRRVNAIASSYIELVPAKHTVDSLDHSHPVSSHPNRRNGKGKQAEVEGDRDSSRRCAGKRVLRVAVGCEDGSLWLLSPSSSSTALNGNGRVDPTTTATHDATVPRLTLDHPSRRATATSTDSLSALATSASTSGPNSPTTGRSVPTSPPVSPKTRSRPPSISHSRNSPSAGLGLGAAIRPPLTSQSSANSVHSLASNNRKRVPSAALSSTSPTGSPLGEGHVVAPRPRKASATVGISMLNSGSSVDLLGMNQNSIDDISRQSGSAPMTRSSTSNGGHRVASSSASVVSNVAPSSKRHQRAKDSITIGIGLWEAESNATTSVYDGPGATSPPLGGGEEKQWEDLDRTRENEEREETPLMDLVPLIRVQMSGSGEIVGMKIVDGVTFAPEEGGQSLIVLRRTGLLSAHSLVDGRAFARCDVSSKISLDSTDVQITFSGLKMVQLADVGRRVKAKMNWSGELIFCFLYSPQTTFALCFGTYGVGFVAVNLDDFAAQDAVEGGTGPGGAAIIFKQGVHFIVFASPTPPSSDATAELVVRPLVPVEPKDGDSQPSSPGIKIDPAHSAGVLEGLTGSVRGFRNCADDLLVFSSQSILLFTIRDQKVIQLALSKMNGIVDVSVEGYNNVLVATKTGLRLYRLEPSVVEDGTQSGLFRFKLMGEVVTKGVEWTARLPESIPSAGYLVARSTRDGQRELAALTLDKKAVAASAEVNLDLHVLLSSGEARKQPHVTRVHQLDGAQVIMGYSTGEIRLCSLGSLEAVMDVKCPGVSLSGAISLLSLVKLGGRDVVIAGAVDGTAGAWNLRDWEEIGRWCLFASPVSQFAFIQDPTIPQLAQTIAFVSANSPIALISLFPPALLFILPGTKSPVISISTSAEEILVVYAHGLARVCDVKRQELRRSMDAKTARGVLAEGKWTTWFTAGFQSAPEPPTGSLIAPALNIDLRQELEKSQHLLPWIESRHVNRETAMLENATPVTAGADEGSIAEFSNAEDAGKSGRLDKLRFLLSHLATFGLDTDTDQLISEHLGAPKPNPCYASALQSTSALAFPFDESSHSPWTTSPTMTAQRLLQLVCVLRFFLNFPDTERYASQAIVFYSSFLDETVGKDFRSPSLNYFADFWLDTSTEVQQATRTLFGTYLTASSDARVETLVEQWQDALPARQNEGGILSEGADQAVLVVGLIACDRFSILSPMLLKDLTASLVAYIQDFAHPYHQSIAVELCARGFVIFQNYVDAMELVRHLFGLATGRDPSTPAELRMLAKHATLQVASVNTPLFMTTLIFDILNAPSASHRNATLKLLGFMIRKKPLVLLTSLPRLAEAVVKSLDPTVTALRRTVHQAATVILNELVRTYPSIDFHGNSQRLAVGTHEGAAIIYDLKTATRMYVLEGHKRAVTAISWSRDGHRLVTVSLEESKVVFWKVGIGLFSLLMPGAAPRQTTGLAAAVATPSSAPNGTSPYKQYEFHVGDEALMTNAATLEWVTFEWPGERTVRLRIRETALNFGC</sequence>
<dbReference type="Gene3D" id="2.130.10.10">
    <property type="entry name" value="YVTN repeat-like/Quinoprotein amine dehydrogenase"/>
    <property type="match status" value="2"/>
</dbReference>
<feature type="region of interest" description="Disordered" evidence="2">
    <location>
        <begin position="436"/>
        <end position="480"/>
    </location>
</feature>
<keyword evidence="1" id="KW-0853">WD repeat</keyword>
<name>A0A238FMA6_9BASI</name>
<feature type="compositionally biased region" description="Low complexity" evidence="2">
    <location>
        <begin position="460"/>
        <end position="474"/>
    </location>
</feature>
<evidence type="ECO:0000313" key="3">
    <source>
        <dbReference type="EMBL" id="SCV73919.1"/>
    </source>
</evidence>
<reference evidence="4" key="1">
    <citation type="submission" date="2016-09" db="EMBL/GenBank/DDBJ databases">
        <authorList>
            <person name="Jeantristanb JTB J.-T."/>
            <person name="Ricardo R."/>
        </authorList>
    </citation>
    <scope>NUCLEOTIDE SEQUENCE [LARGE SCALE GENOMIC DNA]</scope>
</reference>
<dbReference type="SMART" id="SM00320">
    <property type="entry name" value="WD40"/>
    <property type="match status" value="3"/>
</dbReference>
<dbReference type="InterPro" id="IPR001680">
    <property type="entry name" value="WD40_rpt"/>
</dbReference>
<dbReference type="STRING" id="269621.A0A238FMA6"/>
<feature type="compositionally biased region" description="Basic and acidic residues" evidence="2">
    <location>
        <begin position="223"/>
        <end position="235"/>
    </location>
</feature>
<feature type="region of interest" description="Disordered" evidence="2">
    <location>
        <begin position="500"/>
        <end position="535"/>
    </location>
</feature>
<feature type="region of interest" description="Disordered" evidence="2">
    <location>
        <begin position="204"/>
        <end position="237"/>
    </location>
</feature>
<feature type="region of interest" description="Disordered" evidence="2">
    <location>
        <begin position="258"/>
        <end position="410"/>
    </location>
</feature>
<dbReference type="PANTHER" id="PTHR44099:SF4">
    <property type="entry name" value="RABCONNECTIN-3B, ISOFORM A"/>
    <property type="match status" value="1"/>
</dbReference>
<dbReference type="InterPro" id="IPR016024">
    <property type="entry name" value="ARM-type_fold"/>
</dbReference>
<dbReference type="SUPFAM" id="SSF48371">
    <property type="entry name" value="ARM repeat"/>
    <property type="match status" value="1"/>
</dbReference>
<accession>A0A238FMA6</accession>
<feature type="compositionally biased region" description="Polar residues" evidence="2">
    <location>
        <begin position="436"/>
        <end position="456"/>
    </location>
</feature>
<feature type="region of interest" description="Disordered" evidence="2">
    <location>
        <begin position="1"/>
        <end position="53"/>
    </location>
</feature>
<dbReference type="SUPFAM" id="SSF50969">
    <property type="entry name" value="YVTN repeat-like/Quinoprotein amine dehydrogenase"/>
    <property type="match status" value="1"/>
</dbReference>
<dbReference type="InterPro" id="IPR011044">
    <property type="entry name" value="Quino_amine_DH_bsu"/>
</dbReference>
<gene>
    <name evidence="3" type="ORF">BQ2448_6349</name>
</gene>
<keyword evidence="4" id="KW-1185">Reference proteome</keyword>
<evidence type="ECO:0000256" key="1">
    <source>
        <dbReference type="PROSITE-ProRule" id="PRU00221"/>
    </source>
</evidence>
<proteinExistence type="predicted"/>
<organism evidence="3 4">
    <name type="scientific">Microbotryum intermedium</name>
    <dbReference type="NCBI Taxonomy" id="269621"/>
    <lineage>
        <taxon>Eukaryota</taxon>
        <taxon>Fungi</taxon>
        <taxon>Dikarya</taxon>
        <taxon>Basidiomycota</taxon>
        <taxon>Pucciniomycotina</taxon>
        <taxon>Microbotryomycetes</taxon>
        <taxon>Microbotryales</taxon>
        <taxon>Microbotryaceae</taxon>
        <taxon>Microbotryum</taxon>
    </lineage>
</organism>